<organism evidence="2 3">
    <name type="scientific">Cladonia borealis</name>
    <dbReference type="NCBI Taxonomy" id="184061"/>
    <lineage>
        <taxon>Eukaryota</taxon>
        <taxon>Fungi</taxon>
        <taxon>Dikarya</taxon>
        <taxon>Ascomycota</taxon>
        <taxon>Pezizomycotina</taxon>
        <taxon>Lecanoromycetes</taxon>
        <taxon>OSLEUM clade</taxon>
        <taxon>Lecanoromycetidae</taxon>
        <taxon>Lecanorales</taxon>
        <taxon>Lecanorineae</taxon>
        <taxon>Cladoniaceae</taxon>
        <taxon>Cladonia</taxon>
    </lineage>
</organism>
<dbReference type="Proteomes" id="UP001166286">
    <property type="component" value="Unassembled WGS sequence"/>
</dbReference>
<feature type="transmembrane region" description="Helical" evidence="1">
    <location>
        <begin position="444"/>
        <end position="465"/>
    </location>
</feature>
<dbReference type="EMBL" id="JAFEKC020000002">
    <property type="protein sequence ID" value="KAK0516509.1"/>
    <property type="molecule type" value="Genomic_DNA"/>
</dbReference>
<evidence type="ECO:0000256" key="1">
    <source>
        <dbReference type="SAM" id="Phobius"/>
    </source>
</evidence>
<proteinExistence type="predicted"/>
<name>A0AA39V7J3_9LECA</name>
<evidence type="ECO:0000313" key="2">
    <source>
        <dbReference type="EMBL" id="KAK0516509.1"/>
    </source>
</evidence>
<evidence type="ECO:0000313" key="3">
    <source>
        <dbReference type="Proteomes" id="UP001166286"/>
    </source>
</evidence>
<keyword evidence="1" id="KW-0812">Transmembrane</keyword>
<dbReference type="AlphaFoldDB" id="A0AA39V7J3"/>
<feature type="transmembrane region" description="Helical" evidence="1">
    <location>
        <begin position="477"/>
        <end position="495"/>
    </location>
</feature>
<keyword evidence="1" id="KW-1133">Transmembrane helix</keyword>
<comment type="caution">
    <text evidence="2">The sequence shown here is derived from an EMBL/GenBank/DDBJ whole genome shotgun (WGS) entry which is preliminary data.</text>
</comment>
<accession>A0AA39V7J3</accession>
<protein>
    <submittedName>
        <fullName evidence="2">Uncharacterized protein</fullName>
    </submittedName>
</protein>
<keyword evidence="1" id="KW-0472">Membrane</keyword>
<keyword evidence="3" id="KW-1185">Reference proteome</keyword>
<gene>
    <name evidence="2" type="ORF">JMJ35_001112</name>
</gene>
<reference evidence="2" key="1">
    <citation type="submission" date="2023-03" db="EMBL/GenBank/DDBJ databases">
        <title>Complete genome of Cladonia borealis.</title>
        <authorList>
            <person name="Park H."/>
        </authorList>
    </citation>
    <scope>NUCLEOTIDE SEQUENCE</scope>
    <source>
        <strain evidence="2">ANT050790</strain>
    </source>
</reference>
<sequence>MTLGKKKPDPITEDLKCVELEFRTIDDKMEFKAAYDALRRLAELDGFRRKNRPRPREVKLLSNYQPPKEQGSLTRTYESAAVDTENLIPTAAPKGTNTDTRLFYKPKAEVWPSMGPLPSSQRALAGHSSTRFRERPDNLAFVAGRLDPIIELDNRKWGSNVSDDGQLESITPSNDKAIRGVDPHLRLRGQEVIPCVSANGLEACGDQRWTDASEYLARKCQALVNENTTDGHEYGNATSQSARSAASRSQIGTVVPGSFPSDTAQLNGDTSSICSTTQASHTQNTYNPNSKDLYVLFCVYQKSQILHSQILATKCQNDQVFFENLRLEFRRLRGFFRFWFSPLQFSHCDFVRFTRFYVNELAKVGLSLPNDLIYEYNPRPPGPHDDPPISPHEFRRRFHTPLGNPCGRSEALERIPKRQKRFQINLHVDGREDMWGLLVELQPCFLVVLVWQIAITGGGWAFMGWWLSKHHGDLQDAAMPITLIITALMALWVPIGKGMRETL</sequence>